<feature type="domain" description="HAMP" evidence="17">
    <location>
        <begin position="176"/>
        <end position="230"/>
    </location>
</feature>
<dbReference type="InterPro" id="IPR004358">
    <property type="entry name" value="Sig_transdc_His_kin-like_C"/>
</dbReference>
<comment type="caution">
    <text evidence="18">The sequence shown here is derived from an EMBL/GenBank/DDBJ whole genome shotgun (WGS) entry which is preliminary data.</text>
</comment>
<keyword evidence="5" id="KW-1003">Cell membrane</keyword>
<evidence type="ECO:0000256" key="14">
    <source>
        <dbReference type="ARBA" id="ARBA00023136"/>
    </source>
</evidence>
<dbReference type="PROSITE" id="PS50885">
    <property type="entry name" value="HAMP"/>
    <property type="match status" value="1"/>
</dbReference>
<dbReference type="EMBL" id="RZNX01000003">
    <property type="protein sequence ID" value="RUT31592.1"/>
    <property type="molecule type" value="Genomic_DNA"/>
</dbReference>
<dbReference type="SMART" id="SM00388">
    <property type="entry name" value="HisKA"/>
    <property type="match status" value="1"/>
</dbReference>
<keyword evidence="14 15" id="KW-0472">Membrane</keyword>
<dbReference type="InterPro" id="IPR036097">
    <property type="entry name" value="HisK_dim/P_sf"/>
</dbReference>
<evidence type="ECO:0000256" key="11">
    <source>
        <dbReference type="ARBA" id="ARBA00022840"/>
    </source>
</evidence>
<name>A0A433XC05_9BACL</name>
<evidence type="ECO:0000313" key="18">
    <source>
        <dbReference type="EMBL" id="RUT31592.1"/>
    </source>
</evidence>
<dbReference type="SMART" id="SM00304">
    <property type="entry name" value="HAMP"/>
    <property type="match status" value="1"/>
</dbReference>
<dbReference type="InterPro" id="IPR003661">
    <property type="entry name" value="HisK_dim/P_dom"/>
</dbReference>
<dbReference type="SUPFAM" id="SSF47384">
    <property type="entry name" value="Homodimeric domain of signal transducing histidine kinase"/>
    <property type="match status" value="1"/>
</dbReference>
<feature type="domain" description="Histidine kinase" evidence="16">
    <location>
        <begin position="238"/>
        <end position="455"/>
    </location>
</feature>
<protein>
    <recommendedName>
        <fullName evidence="4">Signal transduction histidine-protein kinase ArlS</fullName>
        <ecNumber evidence="3">2.7.13.3</ecNumber>
    </recommendedName>
</protein>
<keyword evidence="13" id="KW-0902">Two-component regulatory system</keyword>
<accession>A0A433XC05</accession>
<dbReference type="CDD" id="cd06225">
    <property type="entry name" value="HAMP"/>
    <property type="match status" value="1"/>
</dbReference>
<dbReference type="Pfam" id="PF18719">
    <property type="entry name" value="ArlS_N"/>
    <property type="match status" value="1"/>
</dbReference>
<dbReference type="PRINTS" id="PR00344">
    <property type="entry name" value="BCTRLSENSOR"/>
</dbReference>
<reference evidence="18 19" key="1">
    <citation type="submission" date="2018-12" db="EMBL/GenBank/DDBJ databases">
        <authorList>
            <person name="Sun L."/>
            <person name="Chen Z."/>
        </authorList>
    </citation>
    <scope>NUCLEOTIDE SEQUENCE [LARGE SCALE GENOMIC DNA]</scope>
    <source>
        <strain evidence="18 19">3-5-3</strain>
    </source>
</reference>
<dbReference type="FunFam" id="3.30.565.10:FF:000006">
    <property type="entry name" value="Sensor histidine kinase WalK"/>
    <property type="match status" value="1"/>
</dbReference>
<evidence type="ECO:0000256" key="13">
    <source>
        <dbReference type="ARBA" id="ARBA00023012"/>
    </source>
</evidence>
<evidence type="ECO:0000259" key="17">
    <source>
        <dbReference type="PROSITE" id="PS50885"/>
    </source>
</evidence>
<dbReference type="GO" id="GO:0000155">
    <property type="term" value="F:phosphorelay sensor kinase activity"/>
    <property type="evidence" value="ECO:0007669"/>
    <property type="project" value="InterPro"/>
</dbReference>
<dbReference type="Pfam" id="PF00672">
    <property type="entry name" value="HAMP"/>
    <property type="match status" value="1"/>
</dbReference>
<evidence type="ECO:0000256" key="15">
    <source>
        <dbReference type="SAM" id="Phobius"/>
    </source>
</evidence>
<dbReference type="GO" id="GO:0005886">
    <property type="term" value="C:plasma membrane"/>
    <property type="evidence" value="ECO:0007669"/>
    <property type="project" value="UniProtKB-SubCell"/>
</dbReference>
<dbReference type="InterPro" id="IPR036890">
    <property type="entry name" value="HATPase_C_sf"/>
</dbReference>
<keyword evidence="7" id="KW-0808">Transferase</keyword>
<evidence type="ECO:0000256" key="12">
    <source>
        <dbReference type="ARBA" id="ARBA00022989"/>
    </source>
</evidence>
<dbReference type="InterPro" id="IPR005467">
    <property type="entry name" value="His_kinase_dom"/>
</dbReference>
<evidence type="ECO:0000259" key="16">
    <source>
        <dbReference type="PROSITE" id="PS50109"/>
    </source>
</evidence>
<dbReference type="Pfam" id="PF02518">
    <property type="entry name" value="HATPase_c"/>
    <property type="match status" value="1"/>
</dbReference>
<evidence type="ECO:0000313" key="19">
    <source>
        <dbReference type="Proteomes" id="UP000272464"/>
    </source>
</evidence>
<dbReference type="Gene3D" id="3.30.565.10">
    <property type="entry name" value="Histidine kinase-like ATPase, C-terminal domain"/>
    <property type="match status" value="1"/>
</dbReference>
<dbReference type="SUPFAM" id="SSF158472">
    <property type="entry name" value="HAMP domain-like"/>
    <property type="match status" value="1"/>
</dbReference>
<keyword evidence="11" id="KW-0067">ATP-binding</keyword>
<dbReference type="Gene3D" id="1.10.287.130">
    <property type="match status" value="1"/>
</dbReference>
<dbReference type="Gene3D" id="6.10.340.10">
    <property type="match status" value="1"/>
</dbReference>
<dbReference type="PANTHER" id="PTHR45528">
    <property type="entry name" value="SENSOR HISTIDINE KINASE CPXA"/>
    <property type="match status" value="1"/>
</dbReference>
<sequence length="455" mass="51540">MTIKKKVVFLTTLWLIGILVAFNITVFYAFLKITTQNEKDLLMERVEGIFEKAGPEDILGGRRAELLTSFLPDDGMIRVLDNQEKEIQMLQNDDDIVPMEREAVKKPESELYYQRKGTVLVVRVPILLNGSVAGTIEMGESLKSIKNNISILISILVLASLGAIGLSLIGGIYLSKWISRPISGMVTTMEEIEQSLEFRKIPLRPGATDELSMMGSTFNRMIDRLEENFARQQQFVSDASHELKTPLTSIEGYANMLRRWGLRDEERGREAVEHIYSEAVRMKEMTQQLLDLASTEDRARYRPETVELVELSRKTAQLLDKVYSRQIEVRTSAEELYLNADPSRISQLLLILLDNALKYSKDPVELSVSVQDDPGVDQQGIEIRVKDSGIGIPQQELNRVFERFYRVDSSRHRKTGGTGLGLAIAKNLVELHRGSIRIESEENVGTEMIVFIPIH</sequence>
<keyword evidence="12 15" id="KW-1133">Transmembrane helix</keyword>
<dbReference type="Pfam" id="PF00512">
    <property type="entry name" value="HisKA"/>
    <property type="match status" value="1"/>
</dbReference>
<dbReference type="EC" id="2.7.13.3" evidence="3"/>
<dbReference type="SUPFAM" id="SSF55874">
    <property type="entry name" value="ATPase domain of HSP90 chaperone/DNA topoisomerase II/histidine kinase"/>
    <property type="match status" value="1"/>
</dbReference>
<keyword evidence="9" id="KW-0547">Nucleotide-binding</keyword>
<evidence type="ECO:0000256" key="10">
    <source>
        <dbReference type="ARBA" id="ARBA00022777"/>
    </source>
</evidence>
<comment type="catalytic activity">
    <reaction evidence="1">
        <text>ATP + protein L-histidine = ADP + protein N-phospho-L-histidine.</text>
        <dbReference type="EC" id="2.7.13.3"/>
    </reaction>
</comment>
<keyword evidence="10 18" id="KW-0418">Kinase</keyword>
<evidence type="ECO:0000256" key="4">
    <source>
        <dbReference type="ARBA" id="ARBA00015735"/>
    </source>
</evidence>
<keyword evidence="8 15" id="KW-0812">Transmembrane</keyword>
<dbReference type="RefSeq" id="WP_127198973.1">
    <property type="nucleotide sequence ID" value="NZ_RZNX01000003.1"/>
</dbReference>
<dbReference type="PANTHER" id="PTHR45528:SF1">
    <property type="entry name" value="SENSOR HISTIDINE KINASE CPXA"/>
    <property type="match status" value="1"/>
</dbReference>
<evidence type="ECO:0000256" key="9">
    <source>
        <dbReference type="ARBA" id="ARBA00022741"/>
    </source>
</evidence>
<evidence type="ECO:0000256" key="2">
    <source>
        <dbReference type="ARBA" id="ARBA00004651"/>
    </source>
</evidence>
<evidence type="ECO:0000256" key="5">
    <source>
        <dbReference type="ARBA" id="ARBA00022475"/>
    </source>
</evidence>
<organism evidence="18 19">
    <name type="scientific">Paenibacillus zeisoli</name>
    <dbReference type="NCBI Taxonomy" id="2496267"/>
    <lineage>
        <taxon>Bacteria</taxon>
        <taxon>Bacillati</taxon>
        <taxon>Bacillota</taxon>
        <taxon>Bacilli</taxon>
        <taxon>Bacillales</taxon>
        <taxon>Paenibacillaceae</taxon>
        <taxon>Paenibacillus</taxon>
    </lineage>
</organism>
<evidence type="ECO:0000256" key="8">
    <source>
        <dbReference type="ARBA" id="ARBA00022692"/>
    </source>
</evidence>
<evidence type="ECO:0000256" key="7">
    <source>
        <dbReference type="ARBA" id="ARBA00022679"/>
    </source>
</evidence>
<keyword evidence="6" id="KW-0597">Phosphoprotein</keyword>
<dbReference type="InterPro" id="IPR050398">
    <property type="entry name" value="HssS/ArlS-like"/>
</dbReference>
<keyword evidence="19" id="KW-1185">Reference proteome</keyword>
<dbReference type="FunFam" id="1.10.287.130:FF:000001">
    <property type="entry name" value="Two-component sensor histidine kinase"/>
    <property type="match status" value="1"/>
</dbReference>
<feature type="transmembrane region" description="Helical" evidence="15">
    <location>
        <begin position="7"/>
        <end position="31"/>
    </location>
</feature>
<dbReference type="Proteomes" id="UP000272464">
    <property type="component" value="Unassembled WGS sequence"/>
</dbReference>
<evidence type="ECO:0000256" key="1">
    <source>
        <dbReference type="ARBA" id="ARBA00000085"/>
    </source>
</evidence>
<proteinExistence type="predicted"/>
<gene>
    <name evidence="18" type="ORF">EJP77_09340</name>
</gene>
<dbReference type="SMART" id="SM00387">
    <property type="entry name" value="HATPase_c"/>
    <property type="match status" value="1"/>
</dbReference>
<dbReference type="GO" id="GO:0005524">
    <property type="term" value="F:ATP binding"/>
    <property type="evidence" value="ECO:0007669"/>
    <property type="project" value="UniProtKB-KW"/>
</dbReference>
<comment type="subcellular location">
    <subcellularLocation>
        <location evidence="2">Cell membrane</location>
        <topology evidence="2">Multi-pass membrane protein</topology>
    </subcellularLocation>
</comment>
<feature type="transmembrane region" description="Helical" evidence="15">
    <location>
        <begin position="149"/>
        <end position="174"/>
    </location>
</feature>
<evidence type="ECO:0000256" key="3">
    <source>
        <dbReference type="ARBA" id="ARBA00012438"/>
    </source>
</evidence>
<evidence type="ECO:0000256" key="6">
    <source>
        <dbReference type="ARBA" id="ARBA00022553"/>
    </source>
</evidence>
<dbReference type="InterPro" id="IPR003660">
    <property type="entry name" value="HAMP_dom"/>
</dbReference>
<dbReference type="PROSITE" id="PS50109">
    <property type="entry name" value="HIS_KIN"/>
    <property type="match status" value="1"/>
</dbReference>
<dbReference type="InterPro" id="IPR003594">
    <property type="entry name" value="HATPase_dom"/>
</dbReference>
<dbReference type="CDD" id="cd00082">
    <property type="entry name" value="HisKA"/>
    <property type="match status" value="1"/>
</dbReference>
<dbReference type="OrthoDB" id="9786919at2"/>
<dbReference type="AlphaFoldDB" id="A0A433XC05"/>
<dbReference type="InterPro" id="IPR041610">
    <property type="entry name" value="ArlS_N"/>
</dbReference>